<feature type="signal peptide" evidence="2">
    <location>
        <begin position="1"/>
        <end position="26"/>
    </location>
</feature>
<name>A0ABS1LE91_9ACTN</name>
<evidence type="ECO:0008006" key="5">
    <source>
        <dbReference type="Google" id="ProtNLM"/>
    </source>
</evidence>
<keyword evidence="4" id="KW-1185">Reference proteome</keyword>
<feature type="transmembrane region" description="Helical" evidence="1">
    <location>
        <begin position="64"/>
        <end position="86"/>
    </location>
</feature>
<proteinExistence type="predicted"/>
<keyword evidence="1" id="KW-0472">Membrane</keyword>
<sequence>MIRTWWAVAALLALFAMHGLATHAAAAEPPSPSGMHGTHHVLDAHGEAAGSALPPTAHGGDHHAMSVLGLCMAALATTAIALLALARPGRGLLALLPRATTVASRAVGVVRAPAPPDLHALSVLRC</sequence>
<keyword evidence="1" id="KW-0812">Transmembrane</keyword>
<evidence type="ECO:0000256" key="2">
    <source>
        <dbReference type="SAM" id="SignalP"/>
    </source>
</evidence>
<accession>A0ABS1LE91</accession>
<dbReference type="Pfam" id="PF19650">
    <property type="entry name" value="DUF6153"/>
    <property type="match status" value="1"/>
</dbReference>
<dbReference type="RefSeq" id="WP_201940605.1">
    <property type="nucleotide sequence ID" value="NZ_JAERSG010000008.1"/>
</dbReference>
<protein>
    <recommendedName>
        <fullName evidence="5">DUF2946 domain-containing protein</fullName>
    </recommendedName>
</protein>
<comment type="caution">
    <text evidence="3">The sequence shown here is derived from an EMBL/GenBank/DDBJ whole genome shotgun (WGS) entry which is preliminary data.</text>
</comment>
<evidence type="ECO:0000313" key="4">
    <source>
        <dbReference type="Proteomes" id="UP000636918"/>
    </source>
</evidence>
<reference evidence="3 4" key="1">
    <citation type="submission" date="2021-01" db="EMBL/GenBank/DDBJ databases">
        <title>Genome seq and assembly of Nocardiodes sp. G10.</title>
        <authorList>
            <person name="Chhetri G."/>
        </authorList>
    </citation>
    <scope>NUCLEOTIDE SEQUENCE [LARGE SCALE GENOMIC DNA]</scope>
    <source>
        <strain evidence="3 4">G10</strain>
    </source>
</reference>
<feature type="chain" id="PRO_5045600849" description="DUF2946 domain-containing protein" evidence="2">
    <location>
        <begin position="27"/>
        <end position="126"/>
    </location>
</feature>
<dbReference type="InterPro" id="IPR046151">
    <property type="entry name" value="DUF6153"/>
</dbReference>
<keyword evidence="2" id="KW-0732">Signal</keyword>
<keyword evidence="1" id="KW-1133">Transmembrane helix</keyword>
<organism evidence="3 4">
    <name type="scientific">Nocardioides baculatus</name>
    <dbReference type="NCBI Taxonomy" id="2801337"/>
    <lineage>
        <taxon>Bacteria</taxon>
        <taxon>Bacillati</taxon>
        <taxon>Actinomycetota</taxon>
        <taxon>Actinomycetes</taxon>
        <taxon>Propionibacteriales</taxon>
        <taxon>Nocardioidaceae</taxon>
        <taxon>Nocardioides</taxon>
    </lineage>
</organism>
<gene>
    <name evidence="3" type="ORF">JI751_20160</name>
</gene>
<evidence type="ECO:0000256" key="1">
    <source>
        <dbReference type="SAM" id="Phobius"/>
    </source>
</evidence>
<dbReference type="EMBL" id="JAERSG010000008">
    <property type="protein sequence ID" value="MBL0749945.1"/>
    <property type="molecule type" value="Genomic_DNA"/>
</dbReference>
<evidence type="ECO:0000313" key="3">
    <source>
        <dbReference type="EMBL" id="MBL0749945.1"/>
    </source>
</evidence>
<dbReference type="Proteomes" id="UP000636918">
    <property type="component" value="Unassembled WGS sequence"/>
</dbReference>